<keyword evidence="2" id="KW-1185">Reference proteome</keyword>
<comment type="caution">
    <text evidence="1">The sequence shown here is derived from an EMBL/GenBank/DDBJ whole genome shotgun (WGS) entry which is preliminary data.</text>
</comment>
<evidence type="ECO:0000313" key="2">
    <source>
        <dbReference type="Proteomes" id="UP001558613"/>
    </source>
</evidence>
<accession>A0ABR3MSY2</accession>
<sequence length="76" mass="8355">MPVPLCKRRMEVQVPAAHSGLDLSTSPPPKRCPTMASGSNELAFCVDTSTANRCDWDWRRGENGKRALFVPPVSAR</sequence>
<dbReference type="Proteomes" id="UP001558613">
    <property type="component" value="Unassembled WGS sequence"/>
</dbReference>
<organism evidence="1 2">
    <name type="scientific">Cirrhinus molitorella</name>
    <name type="common">mud carp</name>
    <dbReference type="NCBI Taxonomy" id="172907"/>
    <lineage>
        <taxon>Eukaryota</taxon>
        <taxon>Metazoa</taxon>
        <taxon>Chordata</taxon>
        <taxon>Craniata</taxon>
        <taxon>Vertebrata</taxon>
        <taxon>Euteleostomi</taxon>
        <taxon>Actinopterygii</taxon>
        <taxon>Neopterygii</taxon>
        <taxon>Teleostei</taxon>
        <taxon>Ostariophysi</taxon>
        <taxon>Cypriniformes</taxon>
        <taxon>Cyprinidae</taxon>
        <taxon>Labeoninae</taxon>
        <taxon>Labeonini</taxon>
        <taxon>Cirrhinus</taxon>
    </lineage>
</organism>
<dbReference type="EMBL" id="JAYMGO010000009">
    <property type="protein sequence ID" value="KAL1267738.1"/>
    <property type="molecule type" value="Genomic_DNA"/>
</dbReference>
<gene>
    <name evidence="1" type="ORF">QQF64_033101</name>
</gene>
<reference evidence="1 2" key="1">
    <citation type="submission" date="2023-09" db="EMBL/GenBank/DDBJ databases">
        <authorList>
            <person name="Wang M."/>
        </authorList>
    </citation>
    <scope>NUCLEOTIDE SEQUENCE [LARGE SCALE GENOMIC DNA]</scope>
    <source>
        <strain evidence="1">GT-2023</strain>
        <tissue evidence="1">Liver</tissue>
    </source>
</reference>
<name>A0ABR3MSY2_9TELE</name>
<evidence type="ECO:0000313" key="1">
    <source>
        <dbReference type="EMBL" id="KAL1267738.1"/>
    </source>
</evidence>
<protein>
    <submittedName>
        <fullName evidence="1">Uncharacterized protein</fullName>
    </submittedName>
</protein>
<proteinExistence type="predicted"/>